<name>A0A6J5LW22_9CAUD</name>
<dbReference type="Gene3D" id="3.40.50.1110">
    <property type="entry name" value="SGNH hydrolase"/>
    <property type="match status" value="1"/>
</dbReference>
<accession>A0A6J5LW22</accession>
<evidence type="ECO:0008006" key="2">
    <source>
        <dbReference type="Google" id="ProtNLM"/>
    </source>
</evidence>
<dbReference type="InterPro" id="IPR036514">
    <property type="entry name" value="SGNH_hydro_sf"/>
</dbReference>
<sequence length="232" mass="26774">MDQLRTLAQTVTIPYYANRACNTIGLDSPAHCLNSAHYHSYPDEIHYKFNSLGYREKEQYTGNEILAVGDSFTLGLGVNAEQTWPAQLSKMLNYPVLNFSLNGASNDWIARRAQELLEFFNPKALIMHYTFSHRRERPFTDWHDDERTECEPIYTDEENLNNWKKNFEIIENLPVPVIHSFIPNWHSKYDVCTGLNIIPPVIQCDLARDGFHYGVQTHLALAEQITNLLADV</sequence>
<gene>
    <name evidence="1" type="ORF">UFOVP328_215</name>
</gene>
<evidence type="ECO:0000313" key="1">
    <source>
        <dbReference type="EMBL" id="CAB4138022.1"/>
    </source>
</evidence>
<protein>
    <recommendedName>
        <fullName evidence="2">SGNH_hydrolase domain containing protein</fullName>
    </recommendedName>
</protein>
<dbReference type="EMBL" id="LR796341">
    <property type="protein sequence ID" value="CAB4138022.1"/>
    <property type="molecule type" value="Genomic_DNA"/>
</dbReference>
<organism evidence="1">
    <name type="scientific">uncultured Caudovirales phage</name>
    <dbReference type="NCBI Taxonomy" id="2100421"/>
    <lineage>
        <taxon>Viruses</taxon>
        <taxon>Duplodnaviria</taxon>
        <taxon>Heunggongvirae</taxon>
        <taxon>Uroviricota</taxon>
        <taxon>Caudoviricetes</taxon>
        <taxon>Peduoviridae</taxon>
        <taxon>Maltschvirus</taxon>
        <taxon>Maltschvirus maltsch</taxon>
    </lineage>
</organism>
<reference evidence="1" key="1">
    <citation type="submission" date="2020-04" db="EMBL/GenBank/DDBJ databases">
        <authorList>
            <person name="Chiriac C."/>
            <person name="Salcher M."/>
            <person name="Ghai R."/>
            <person name="Kavagutti S V."/>
        </authorList>
    </citation>
    <scope>NUCLEOTIDE SEQUENCE</scope>
</reference>
<proteinExistence type="predicted"/>
<dbReference type="SUPFAM" id="SSF52266">
    <property type="entry name" value="SGNH hydrolase"/>
    <property type="match status" value="1"/>
</dbReference>